<feature type="binding site" evidence="5">
    <location>
        <position position="87"/>
    </location>
    <ligand>
        <name>substrate</name>
    </ligand>
</feature>
<dbReference type="GO" id="GO:0000287">
    <property type="term" value="F:magnesium ion binding"/>
    <property type="evidence" value="ECO:0007669"/>
    <property type="project" value="TreeGrafter"/>
</dbReference>
<dbReference type="PANTHER" id="PTHR32308:SF10">
    <property type="entry name" value="CITRATE LYASE SUBUNIT BETA"/>
    <property type="match status" value="1"/>
</dbReference>
<comment type="cofactor">
    <cofactor evidence="1">
        <name>Mg(2+)</name>
        <dbReference type="ChEBI" id="CHEBI:18420"/>
    </cofactor>
</comment>
<keyword evidence="9" id="KW-1185">Reference proteome</keyword>
<dbReference type="SUPFAM" id="SSF51621">
    <property type="entry name" value="Phosphoenolpyruvate/pyruvate domain"/>
    <property type="match status" value="1"/>
</dbReference>
<feature type="binding site" evidence="6">
    <location>
        <position position="176"/>
    </location>
    <ligand>
        <name>Mg(2+)</name>
        <dbReference type="ChEBI" id="CHEBI:18420"/>
    </ligand>
</feature>
<accession>A0A6M7UQ47</accession>
<feature type="binding site" evidence="6">
    <location>
        <position position="149"/>
    </location>
    <ligand>
        <name>Mg(2+)</name>
        <dbReference type="ChEBI" id="CHEBI:18420"/>
    </ligand>
</feature>
<dbReference type="GO" id="GO:0016829">
    <property type="term" value="F:lyase activity"/>
    <property type="evidence" value="ECO:0007669"/>
    <property type="project" value="UniProtKB-KW"/>
</dbReference>
<dbReference type="Gene3D" id="3.20.20.60">
    <property type="entry name" value="Phosphoenolpyruvate-binding domains"/>
    <property type="match status" value="1"/>
</dbReference>
<evidence type="ECO:0000256" key="2">
    <source>
        <dbReference type="ARBA" id="ARBA00005568"/>
    </source>
</evidence>
<dbReference type="EMBL" id="CP033361">
    <property type="protein sequence ID" value="QKC79194.1"/>
    <property type="molecule type" value="Genomic_DNA"/>
</dbReference>
<dbReference type="InterPro" id="IPR015813">
    <property type="entry name" value="Pyrv/PenolPyrv_kinase-like_dom"/>
</dbReference>
<feature type="binding site" evidence="5">
    <location>
        <position position="149"/>
    </location>
    <ligand>
        <name>substrate</name>
    </ligand>
</feature>
<dbReference type="Pfam" id="PF03328">
    <property type="entry name" value="HpcH_HpaI"/>
    <property type="match status" value="1"/>
</dbReference>
<evidence type="ECO:0000256" key="5">
    <source>
        <dbReference type="PIRSR" id="PIRSR015582-1"/>
    </source>
</evidence>
<evidence type="ECO:0000259" key="7">
    <source>
        <dbReference type="Pfam" id="PF03328"/>
    </source>
</evidence>
<keyword evidence="3 6" id="KW-0479">Metal-binding</keyword>
<dbReference type="AlphaFoldDB" id="A0A6M7UQ47"/>
<sequence>MERRSVLVSRDTVPVVHSASSIPRWRSLLFVPAHVSRFVETAYDRGADAVILDLEDSVPQDQKGEARRQLPESVTKVGRNGASVLIRVNRGLRALAADLEAAVVPGVNALVLPKVESAEWVMEVADAVTELEHERYLDAGSVRFVAQIETPGALTRLAAIASAHPRMAAMALGPEDFSAAVGGTPGPELLLGPNLSVLFAARARGLLPLGFVGSIGEFSDTQKFRDVVMQARRLGFVGALAIHPTQVAILNEAFSPSAEELEWARRVLVAETDAGAEGRGAFALDGKMVDAPVVRRAREIIAMGPKAELGV</sequence>
<keyword evidence="4 6" id="KW-0460">Magnesium</keyword>
<gene>
    <name evidence="8" type="ORF">EB233_30055</name>
</gene>
<dbReference type="Proteomes" id="UP000503339">
    <property type="component" value="Chromosome"/>
</dbReference>
<proteinExistence type="inferred from homology"/>
<dbReference type="KEGG" id="merd:EB233_30055"/>
<dbReference type="PANTHER" id="PTHR32308">
    <property type="entry name" value="LYASE BETA SUBUNIT, PUTATIVE (AFU_ORTHOLOGUE AFUA_4G13030)-RELATED"/>
    <property type="match status" value="1"/>
</dbReference>
<dbReference type="PIRSF" id="PIRSF015582">
    <property type="entry name" value="Cit_lyase_B"/>
    <property type="match status" value="1"/>
</dbReference>
<feature type="domain" description="HpcH/HpaI aldolase/citrate lyase" evidence="7">
    <location>
        <begin position="26"/>
        <end position="244"/>
    </location>
</feature>
<evidence type="ECO:0000256" key="4">
    <source>
        <dbReference type="ARBA" id="ARBA00022842"/>
    </source>
</evidence>
<keyword evidence="8" id="KW-0456">Lyase</keyword>
<evidence type="ECO:0000256" key="6">
    <source>
        <dbReference type="PIRSR" id="PIRSR015582-2"/>
    </source>
</evidence>
<evidence type="ECO:0000256" key="3">
    <source>
        <dbReference type="ARBA" id="ARBA00022723"/>
    </source>
</evidence>
<dbReference type="GO" id="GO:0006107">
    <property type="term" value="P:oxaloacetate metabolic process"/>
    <property type="evidence" value="ECO:0007669"/>
    <property type="project" value="TreeGrafter"/>
</dbReference>
<reference evidence="8 9" key="1">
    <citation type="submission" date="2018-10" db="EMBL/GenBank/DDBJ databases">
        <authorList>
            <person name="Perry B.J."/>
            <person name="Sullivan J.T."/>
            <person name="Murphy R.J.T."/>
            <person name="Ramsay J.P."/>
            <person name="Ronson C.W."/>
        </authorList>
    </citation>
    <scope>NUCLEOTIDE SEQUENCE [LARGE SCALE GENOMIC DNA]</scope>
    <source>
        <strain evidence="8 9">NZP2014</strain>
    </source>
</reference>
<dbReference type="InterPro" id="IPR040442">
    <property type="entry name" value="Pyrv_kinase-like_dom_sf"/>
</dbReference>
<evidence type="ECO:0000313" key="8">
    <source>
        <dbReference type="EMBL" id="QKC79194.1"/>
    </source>
</evidence>
<name>A0A6M7UQ47_9HYPH</name>
<dbReference type="InterPro" id="IPR005000">
    <property type="entry name" value="Aldolase/citrate-lyase_domain"/>
</dbReference>
<dbReference type="InterPro" id="IPR011206">
    <property type="entry name" value="Citrate_lyase_beta/mcl1/mcl2"/>
</dbReference>
<organism evidence="8 9">
    <name type="scientific">Mesorhizobium erdmanii</name>
    <dbReference type="NCBI Taxonomy" id="1777866"/>
    <lineage>
        <taxon>Bacteria</taxon>
        <taxon>Pseudomonadati</taxon>
        <taxon>Pseudomonadota</taxon>
        <taxon>Alphaproteobacteria</taxon>
        <taxon>Hyphomicrobiales</taxon>
        <taxon>Phyllobacteriaceae</taxon>
        <taxon>Mesorhizobium</taxon>
    </lineage>
</organism>
<evidence type="ECO:0000256" key="1">
    <source>
        <dbReference type="ARBA" id="ARBA00001946"/>
    </source>
</evidence>
<comment type="similarity">
    <text evidence="2">Belongs to the HpcH/HpaI aldolase family.</text>
</comment>
<protein>
    <submittedName>
        <fullName evidence="8">CoA ester lyase</fullName>
    </submittedName>
</protein>
<evidence type="ECO:0000313" key="9">
    <source>
        <dbReference type="Proteomes" id="UP000503339"/>
    </source>
</evidence>